<comment type="caution">
    <text evidence="1">The sequence shown here is derived from an EMBL/GenBank/DDBJ whole genome shotgun (WGS) entry which is preliminary data.</text>
</comment>
<name>A0A0F9BZ90_9ZZZZ</name>
<sequence>MFQCQECRRHRWSWKECPTALPWYEPSDIRFCPNQMIWLMDNLNQLGPEVARWPNDPDSGGYYETGTRAPSYNGAYFEEPIGFHAEVTWRLEQCGKDGRLAGQHYVEGTDIFTLADLTHAAPGKVTRRVGRVLAYICGYRRKSRTYKEFKRSYSPKYGR</sequence>
<dbReference type="AlphaFoldDB" id="A0A0F9BZ90"/>
<organism evidence="1">
    <name type="scientific">marine sediment metagenome</name>
    <dbReference type="NCBI Taxonomy" id="412755"/>
    <lineage>
        <taxon>unclassified sequences</taxon>
        <taxon>metagenomes</taxon>
        <taxon>ecological metagenomes</taxon>
    </lineage>
</organism>
<dbReference type="EMBL" id="LAZR01035546">
    <property type="protein sequence ID" value="KKL27215.1"/>
    <property type="molecule type" value="Genomic_DNA"/>
</dbReference>
<proteinExistence type="predicted"/>
<gene>
    <name evidence="1" type="ORF">LCGC14_2387370</name>
</gene>
<accession>A0A0F9BZ90</accession>
<protein>
    <submittedName>
        <fullName evidence="1">Uncharacterized protein</fullName>
    </submittedName>
</protein>
<evidence type="ECO:0000313" key="1">
    <source>
        <dbReference type="EMBL" id="KKL27215.1"/>
    </source>
</evidence>
<reference evidence="1" key="1">
    <citation type="journal article" date="2015" name="Nature">
        <title>Complex archaea that bridge the gap between prokaryotes and eukaryotes.</title>
        <authorList>
            <person name="Spang A."/>
            <person name="Saw J.H."/>
            <person name="Jorgensen S.L."/>
            <person name="Zaremba-Niedzwiedzka K."/>
            <person name="Martijn J."/>
            <person name="Lind A.E."/>
            <person name="van Eijk R."/>
            <person name="Schleper C."/>
            <person name="Guy L."/>
            <person name="Ettema T.J."/>
        </authorList>
    </citation>
    <scope>NUCLEOTIDE SEQUENCE</scope>
</reference>